<dbReference type="Pfam" id="PF08281">
    <property type="entry name" value="Sigma70_r4_2"/>
    <property type="match status" value="1"/>
</dbReference>
<dbReference type="InterPro" id="IPR013249">
    <property type="entry name" value="RNA_pol_sigma70_r4_t2"/>
</dbReference>
<dbReference type="CDD" id="cd06171">
    <property type="entry name" value="Sigma70_r4"/>
    <property type="match status" value="1"/>
</dbReference>
<evidence type="ECO:0000259" key="7">
    <source>
        <dbReference type="Pfam" id="PF08281"/>
    </source>
</evidence>
<dbReference type="InterPro" id="IPR039425">
    <property type="entry name" value="RNA_pol_sigma-70-like"/>
</dbReference>
<dbReference type="InterPro" id="IPR013324">
    <property type="entry name" value="RNA_pol_sigma_r3/r4-like"/>
</dbReference>
<dbReference type="SUPFAM" id="SSF88946">
    <property type="entry name" value="Sigma2 domain of RNA polymerase sigma factors"/>
    <property type="match status" value="1"/>
</dbReference>
<dbReference type="Gene3D" id="1.10.1740.10">
    <property type="match status" value="1"/>
</dbReference>
<dbReference type="SUPFAM" id="SSF88659">
    <property type="entry name" value="Sigma3 and sigma4 domains of RNA polymerase sigma factors"/>
    <property type="match status" value="1"/>
</dbReference>
<dbReference type="EMBL" id="JASJEV010000003">
    <property type="protein sequence ID" value="MDJ1157933.1"/>
    <property type="molecule type" value="Genomic_DNA"/>
</dbReference>
<dbReference type="PANTHER" id="PTHR43133">
    <property type="entry name" value="RNA POLYMERASE ECF-TYPE SIGMA FACTO"/>
    <property type="match status" value="1"/>
</dbReference>
<feature type="domain" description="RNA polymerase sigma factor 70 region 4 type 2" evidence="7">
    <location>
        <begin position="123"/>
        <end position="175"/>
    </location>
</feature>
<evidence type="ECO:0000256" key="3">
    <source>
        <dbReference type="ARBA" id="ARBA00023082"/>
    </source>
</evidence>
<protein>
    <submittedName>
        <fullName evidence="8">Sigma-70 family RNA polymerase sigma factor</fullName>
    </submittedName>
</protein>
<evidence type="ECO:0000256" key="1">
    <source>
        <dbReference type="ARBA" id="ARBA00010641"/>
    </source>
</evidence>
<feature type="domain" description="RNA polymerase sigma-70 region 2" evidence="6">
    <location>
        <begin position="31"/>
        <end position="97"/>
    </location>
</feature>
<proteinExistence type="inferred from homology"/>
<evidence type="ECO:0000256" key="5">
    <source>
        <dbReference type="ARBA" id="ARBA00023163"/>
    </source>
</evidence>
<dbReference type="InterPro" id="IPR007627">
    <property type="entry name" value="RNA_pol_sigma70_r2"/>
</dbReference>
<dbReference type="InterPro" id="IPR014284">
    <property type="entry name" value="RNA_pol_sigma-70_dom"/>
</dbReference>
<evidence type="ECO:0000313" key="9">
    <source>
        <dbReference type="Proteomes" id="UP001321492"/>
    </source>
</evidence>
<evidence type="ECO:0000256" key="2">
    <source>
        <dbReference type="ARBA" id="ARBA00023015"/>
    </source>
</evidence>
<dbReference type="InterPro" id="IPR036388">
    <property type="entry name" value="WH-like_DNA-bd_sf"/>
</dbReference>
<keyword evidence="5" id="KW-0804">Transcription</keyword>
<organism evidence="8 9">
    <name type="scientific">Chelatococcus albus</name>
    <dbReference type="NCBI Taxonomy" id="3047466"/>
    <lineage>
        <taxon>Bacteria</taxon>
        <taxon>Pseudomonadati</taxon>
        <taxon>Pseudomonadota</taxon>
        <taxon>Alphaproteobacteria</taxon>
        <taxon>Hyphomicrobiales</taxon>
        <taxon>Chelatococcaceae</taxon>
        <taxon>Chelatococcus</taxon>
    </lineage>
</organism>
<keyword evidence="4" id="KW-0238">DNA-binding</keyword>
<dbReference type="NCBIfam" id="NF009165">
    <property type="entry name" value="PRK12512.1"/>
    <property type="match status" value="1"/>
</dbReference>
<evidence type="ECO:0000313" key="8">
    <source>
        <dbReference type="EMBL" id="MDJ1157933.1"/>
    </source>
</evidence>
<dbReference type="Gene3D" id="1.10.10.10">
    <property type="entry name" value="Winged helix-like DNA-binding domain superfamily/Winged helix DNA-binding domain"/>
    <property type="match status" value="1"/>
</dbReference>
<sequence>MQDREDEWAALMRAANVGDPAAYRRLLQGLAPVLRSIVRRGFARVGMTSAGEVEDVVQEALLAIHIKRHTWDPSAPIGPWVAAIARNKLIDNLRRRKQGVEVPIEEVADSLPDGAKGEELSGREIDRLLAVLSEGQRAVVRAVSVEGASIQETARRLGMSDGAVRVALHRGLKALAARFGRVGE</sequence>
<comment type="caution">
    <text evidence="8">The sequence shown here is derived from an EMBL/GenBank/DDBJ whole genome shotgun (WGS) entry which is preliminary data.</text>
</comment>
<dbReference type="Proteomes" id="UP001321492">
    <property type="component" value="Unassembled WGS sequence"/>
</dbReference>
<gene>
    <name evidence="8" type="ORF">QNA08_06760</name>
</gene>
<reference evidence="8 9" key="1">
    <citation type="submission" date="2023-05" db="EMBL/GenBank/DDBJ databases">
        <title>Chelatococcus sp. nov., a moderately thermophilic bacterium isolated from hot spring microbial mat.</title>
        <authorList>
            <person name="Hu C.-J."/>
            <person name="Li W.-J."/>
        </authorList>
    </citation>
    <scope>NUCLEOTIDE SEQUENCE [LARGE SCALE GENOMIC DNA]</scope>
    <source>
        <strain evidence="8 9">SYSU G07232</strain>
    </source>
</reference>
<comment type="similarity">
    <text evidence="1">Belongs to the sigma-70 factor family. ECF subfamily.</text>
</comment>
<keyword evidence="3" id="KW-0731">Sigma factor</keyword>
<accession>A0ABT7AEY2</accession>
<evidence type="ECO:0000259" key="6">
    <source>
        <dbReference type="Pfam" id="PF04542"/>
    </source>
</evidence>
<keyword evidence="2" id="KW-0805">Transcription regulation</keyword>
<dbReference type="Pfam" id="PF04542">
    <property type="entry name" value="Sigma70_r2"/>
    <property type="match status" value="1"/>
</dbReference>
<evidence type="ECO:0000256" key="4">
    <source>
        <dbReference type="ARBA" id="ARBA00023125"/>
    </source>
</evidence>
<dbReference type="NCBIfam" id="NF009191">
    <property type="entry name" value="PRK12539.1"/>
    <property type="match status" value="1"/>
</dbReference>
<dbReference type="NCBIfam" id="TIGR02937">
    <property type="entry name" value="sigma70-ECF"/>
    <property type="match status" value="1"/>
</dbReference>
<dbReference type="PANTHER" id="PTHR43133:SF58">
    <property type="entry name" value="ECF RNA POLYMERASE SIGMA FACTOR SIGD"/>
    <property type="match status" value="1"/>
</dbReference>
<name>A0ABT7AEY2_9HYPH</name>
<keyword evidence="9" id="KW-1185">Reference proteome</keyword>
<dbReference type="InterPro" id="IPR013325">
    <property type="entry name" value="RNA_pol_sigma_r2"/>
</dbReference>
<dbReference type="RefSeq" id="WP_283739924.1">
    <property type="nucleotide sequence ID" value="NZ_JASJEV010000003.1"/>
</dbReference>